<keyword evidence="3" id="KW-1133">Transmembrane helix</keyword>
<comment type="caution">
    <text evidence="4">The sequence shown here is derived from an EMBL/GenBank/DDBJ whole genome shotgun (WGS) entry which is preliminary data.</text>
</comment>
<keyword evidence="3" id="KW-0472">Membrane</keyword>
<dbReference type="InterPro" id="IPR011893">
    <property type="entry name" value="Selenoprotein_Rdx-typ"/>
</dbReference>
<proteinExistence type="predicted"/>
<dbReference type="GO" id="GO:0045454">
    <property type="term" value="P:cell redox homeostasis"/>
    <property type="evidence" value="ECO:0007669"/>
    <property type="project" value="TreeGrafter"/>
</dbReference>
<reference evidence="4 5" key="1">
    <citation type="submission" date="2019-07" db="EMBL/GenBank/DDBJ databases">
        <title>Genomics analysis of Aphanomyces spp. identifies a new class of oomycete effector associated with host adaptation.</title>
        <authorList>
            <person name="Gaulin E."/>
        </authorList>
    </citation>
    <scope>NUCLEOTIDE SEQUENCE [LARGE SCALE GENOMIC DNA]</scope>
    <source>
        <strain evidence="4 5">ATCC 201684</strain>
    </source>
</reference>
<dbReference type="Gene3D" id="3.40.30.10">
    <property type="entry name" value="Glutaredoxin"/>
    <property type="match status" value="1"/>
</dbReference>
<dbReference type="InterPro" id="IPR019389">
    <property type="entry name" value="Selenoprotein_T"/>
</dbReference>
<organism evidence="4 5">
    <name type="scientific">Aphanomyces euteiches</name>
    <dbReference type="NCBI Taxonomy" id="100861"/>
    <lineage>
        <taxon>Eukaryota</taxon>
        <taxon>Sar</taxon>
        <taxon>Stramenopiles</taxon>
        <taxon>Oomycota</taxon>
        <taxon>Saprolegniomycetes</taxon>
        <taxon>Saprolegniales</taxon>
        <taxon>Verrucalvaceae</taxon>
        <taxon>Aphanomyces</taxon>
    </lineage>
</organism>
<dbReference type="PANTHER" id="PTHR13544:SF0">
    <property type="entry name" value="THIOREDOXIN REDUCTASE-LIKE SELENOPROTEIN T"/>
    <property type="match status" value="1"/>
</dbReference>
<protein>
    <submittedName>
        <fullName evidence="4">Uncharacterized protein</fullName>
    </submittedName>
</protein>
<evidence type="ECO:0000313" key="5">
    <source>
        <dbReference type="Proteomes" id="UP000481153"/>
    </source>
</evidence>
<evidence type="ECO:0000256" key="3">
    <source>
        <dbReference type="SAM" id="Phobius"/>
    </source>
</evidence>
<dbReference type="Pfam" id="PF10262">
    <property type="entry name" value="Rdx"/>
    <property type="match status" value="1"/>
</dbReference>
<gene>
    <name evidence="4" type="ORF">Ae201684_002913</name>
</gene>
<keyword evidence="2" id="KW-0676">Redox-active center</keyword>
<dbReference type="InterPro" id="IPR036249">
    <property type="entry name" value="Thioredoxin-like_sf"/>
</dbReference>
<dbReference type="NCBIfam" id="TIGR02174">
    <property type="entry name" value="CXXU_selWTH"/>
    <property type="match status" value="1"/>
</dbReference>
<dbReference type="AlphaFoldDB" id="A0A6G0XNI9"/>
<sequence>MSTKKKAKNAAAPTTKKAVEGPSVRIEYDKEQYLNHYSHMANNLKKIFPELRCFGQKAPPTARGMLLAFVIFIVQATLSMSLFFGETFLTNYFNYSLDPTVSQFIKDYQMFLMIPIVFITPLMQYAARSGAFEIYLNEVLIFSKKETQKLPSVAYVKDLLVKKGLKAKEQ</sequence>
<accession>A0A6G0XNI9</accession>
<keyword evidence="5" id="KW-1185">Reference proteome</keyword>
<keyword evidence="1" id="KW-0732">Signal</keyword>
<dbReference type="SUPFAM" id="SSF52833">
    <property type="entry name" value="Thioredoxin-like"/>
    <property type="match status" value="1"/>
</dbReference>
<feature type="transmembrane region" description="Helical" evidence="3">
    <location>
        <begin position="66"/>
        <end position="88"/>
    </location>
</feature>
<keyword evidence="3" id="KW-0812">Transmembrane</keyword>
<dbReference type="GO" id="GO:0005789">
    <property type="term" value="C:endoplasmic reticulum membrane"/>
    <property type="evidence" value="ECO:0007669"/>
    <property type="project" value="TreeGrafter"/>
</dbReference>
<evidence type="ECO:0000313" key="4">
    <source>
        <dbReference type="EMBL" id="KAF0741972.1"/>
    </source>
</evidence>
<dbReference type="PANTHER" id="PTHR13544">
    <property type="entry name" value="SELENOPROTEIN T"/>
    <property type="match status" value="1"/>
</dbReference>
<feature type="transmembrane region" description="Helical" evidence="3">
    <location>
        <begin position="108"/>
        <end position="127"/>
    </location>
</feature>
<evidence type="ECO:0000256" key="1">
    <source>
        <dbReference type="ARBA" id="ARBA00022729"/>
    </source>
</evidence>
<name>A0A6G0XNI9_9STRA</name>
<evidence type="ECO:0000256" key="2">
    <source>
        <dbReference type="ARBA" id="ARBA00023284"/>
    </source>
</evidence>
<dbReference type="GO" id="GO:0004791">
    <property type="term" value="F:thioredoxin-disulfide reductase (NADPH) activity"/>
    <property type="evidence" value="ECO:0007669"/>
    <property type="project" value="TreeGrafter"/>
</dbReference>
<dbReference type="VEuPathDB" id="FungiDB:AeMF1_017402"/>
<dbReference type="Proteomes" id="UP000481153">
    <property type="component" value="Unassembled WGS sequence"/>
</dbReference>
<dbReference type="OrthoDB" id="60822at2759"/>
<dbReference type="EMBL" id="VJMJ01000032">
    <property type="protein sequence ID" value="KAF0741972.1"/>
    <property type="molecule type" value="Genomic_DNA"/>
</dbReference>